<evidence type="ECO:0000256" key="3">
    <source>
        <dbReference type="ARBA" id="ARBA00022475"/>
    </source>
</evidence>
<evidence type="ECO:0000256" key="5">
    <source>
        <dbReference type="ARBA" id="ARBA00022960"/>
    </source>
</evidence>
<dbReference type="InterPro" id="IPR007227">
    <property type="entry name" value="Cell_shape_determining_MreD"/>
</dbReference>
<evidence type="ECO:0000256" key="2">
    <source>
        <dbReference type="ARBA" id="ARBA00007776"/>
    </source>
</evidence>
<keyword evidence="3" id="KW-1003">Cell membrane</keyword>
<comment type="similarity">
    <text evidence="2">Belongs to the MreD family.</text>
</comment>
<protein>
    <submittedName>
        <fullName evidence="9">Rod shape-determining protein MreD</fullName>
    </submittedName>
</protein>
<accession>A0A848BNZ9</accession>
<sequence>MRKLACLVTAFVVFILQGSVLPFLFGGVTQPNLIFLFVVLMSLHHGKKVAIYTALLGGFAQDVILGNFFGIHLLPYLIIACIASYIGQYIEEEQWLLTLLVVLAATFLDLVLTCLVLLVSGQYINIIAYLVEFSVPMLIYHGILALPVNHLVWKLRRKEMYYSFADFR</sequence>
<keyword evidence="5" id="KW-0133">Cell shape</keyword>
<comment type="subcellular location">
    <subcellularLocation>
        <location evidence="1">Cell membrane</location>
        <topology evidence="1">Multi-pass membrane protein</topology>
    </subcellularLocation>
</comment>
<dbReference type="AlphaFoldDB" id="A0A848BNZ9"/>
<evidence type="ECO:0000256" key="4">
    <source>
        <dbReference type="ARBA" id="ARBA00022692"/>
    </source>
</evidence>
<evidence type="ECO:0000256" key="6">
    <source>
        <dbReference type="ARBA" id="ARBA00022989"/>
    </source>
</evidence>
<dbReference type="GO" id="GO:0008360">
    <property type="term" value="P:regulation of cell shape"/>
    <property type="evidence" value="ECO:0007669"/>
    <property type="project" value="UniProtKB-KW"/>
</dbReference>
<name>A0A848BNZ9_9FIRM</name>
<dbReference type="RefSeq" id="WP_170087168.1">
    <property type="nucleotide sequence ID" value="NZ_JABAFG010000003.1"/>
</dbReference>
<feature type="transmembrane region" description="Helical" evidence="8">
    <location>
        <begin position="126"/>
        <end position="148"/>
    </location>
</feature>
<evidence type="ECO:0000256" key="1">
    <source>
        <dbReference type="ARBA" id="ARBA00004651"/>
    </source>
</evidence>
<feature type="transmembrane region" description="Helical" evidence="8">
    <location>
        <begin position="68"/>
        <end position="90"/>
    </location>
</feature>
<evidence type="ECO:0000256" key="8">
    <source>
        <dbReference type="SAM" id="Phobius"/>
    </source>
</evidence>
<dbReference type="GO" id="GO:0005886">
    <property type="term" value="C:plasma membrane"/>
    <property type="evidence" value="ECO:0007669"/>
    <property type="project" value="UniProtKB-SubCell"/>
</dbReference>
<dbReference type="NCBIfam" id="TIGR03426">
    <property type="entry name" value="shape_MreD"/>
    <property type="match status" value="1"/>
</dbReference>
<dbReference type="Proteomes" id="UP000591071">
    <property type="component" value="Unassembled WGS sequence"/>
</dbReference>
<feature type="transmembrane region" description="Helical" evidence="8">
    <location>
        <begin position="96"/>
        <end position="119"/>
    </location>
</feature>
<reference evidence="9 10" key="1">
    <citation type="submission" date="2020-04" db="EMBL/GenBank/DDBJ databases">
        <authorList>
            <person name="Hitch T.C.A."/>
            <person name="Wylensek D."/>
            <person name="Clavel T."/>
        </authorList>
    </citation>
    <scope>NUCLEOTIDE SEQUENCE [LARGE SCALE GENOMIC DNA]</scope>
    <source>
        <strain evidence="9 10">Oil-RF-744-FAT-WT-6-1</strain>
    </source>
</reference>
<comment type="caution">
    <text evidence="9">The sequence shown here is derived from an EMBL/GenBank/DDBJ whole genome shotgun (WGS) entry which is preliminary data.</text>
</comment>
<dbReference type="EMBL" id="JABAFG010000003">
    <property type="protein sequence ID" value="NME27462.1"/>
    <property type="molecule type" value="Genomic_DNA"/>
</dbReference>
<gene>
    <name evidence="9" type="primary">mreD</name>
    <name evidence="9" type="ORF">HF872_02290</name>
</gene>
<evidence type="ECO:0000313" key="10">
    <source>
        <dbReference type="Proteomes" id="UP000591071"/>
    </source>
</evidence>
<keyword evidence="4 8" id="KW-0812">Transmembrane</keyword>
<keyword evidence="7 8" id="KW-0472">Membrane</keyword>
<evidence type="ECO:0000313" key="9">
    <source>
        <dbReference type="EMBL" id="NME27462.1"/>
    </source>
</evidence>
<organism evidence="9 10">
    <name type="scientific">Megasphaera hexanoica</name>
    <dbReference type="NCBI Taxonomy" id="1675036"/>
    <lineage>
        <taxon>Bacteria</taxon>
        <taxon>Bacillati</taxon>
        <taxon>Bacillota</taxon>
        <taxon>Negativicutes</taxon>
        <taxon>Veillonellales</taxon>
        <taxon>Veillonellaceae</taxon>
        <taxon>Megasphaera</taxon>
    </lineage>
</organism>
<keyword evidence="6 8" id="KW-1133">Transmembrane helix</keyword>
<proteinExistence type="inferred from homology"/>
<evidence type="ECO:0000256" key="7">
    <source>
        <dbReference type="ARBA" id="ARBA00023136"/>
    </source>
</evidence>
<dbReference type="Pfam" id="PF04093">
    <property type="entry name" value="MreD"/>
    <property type="match status" value="1"/>
</dbReference>
<feature type="transmembrane region" description="Helical" evidence="8">
    <location>
        <begin position="34"/>
        <end position="56"/>
    </location>
</feature>